<evidence type="ECO:0000313" key="1">
    <source>
        <dbReference type="EMBL" id="SPC92933.1"/>
    </source>
</evidence>
<proteinExistence type="predicted"/>
<name>A0A2N9G0A5_FAGSY</name>
<dbReference type="EMBL" id="OIVN01001346">
    <property type="protein sequence ID" value="SPC92933.1"/>
    <property type="molecule type" value="Genomic_DNA"/>
</dbReference>
<reference evidence="1" key="1">
    <citation type="submission" date="2018-02" db="EMBL/GenBank/DDBJ databases">
        <authorList>
            <person name="Cohen D.B."/>
            <person name="Kent A.D."/>
        </authorList>
    </citation>
    <scope>NUCLEOTIDE SEQUENCE</scope>
</reference>
<protein>
    <submittedName>
        <fullName evidence="1">Uncharacterized protein</fullName>
    </submittedName>
</protein>
<accession>A0A2N9G0A5</accession>
<gene>
    <name evidence="1" type="ORF">FSB_LOCUS20815</name>
</gene>
<organism evidence="1">
    <name type="scientific">Fagus sylvatica</name>
    <name type="common">Beechnut</name>
    <dbReference type="NCBI Taxonomy" id="28930"/>
    <lineage>
        <taxon>Eukaryota</taxon>
        <taxon>Viridiplantae</taxon>
        <taxon>Streptophyta</taxon>
        <taxon>Embryophyta</taxon>
        <taxon>Tracheophyta</taxon>
        <taxon>Spermatophyta</taxon>
        <taxon>Magnoliopsida</taxon>
        <taxon>eudicotyledons</taxon>
        <taxon>Gunneridae</taxon>
        <taxon>Pentapetalae</taxon>
        <taxon>rosids</taxon>
        <taxon>fabids</taxon>
        <taxon>Fagales</taxon>
        <taxon>Fagaceae</taxon>
        <taxon>Fagus</taxon>
    </lineage>
</organism>
<dbReference type="AlphaFoldDB" id="A0A2N9G0A5"/>
<sequence>MEVRSRMLGKIEEGGDLKGFKAGAVAVTGLRVNMSKSEMVLVGDVGDVTPLADFLCCRVGALPMQYLVGLWVSRGGGGGFLIDQVGFLQWHLSSIWGKSQVRYK</sequence>